<evidence type="ECO:0000256" key="5">
    <source>
        <dbReference type="ARBA" id="ARBA00022989"/>
    </source>
</evidence>
<feature type="transmembrane region" description="Helical" evidence="7">
    <location>
        <begin position="141"/>
        <end position="161"/>
    </location>
</feature>
<dbReference type="InterPro" id="IPR000515">
    <property type="entry name" value="MetI-like"/>
</dbReference>
<evidence type="ECO:0000256" key="4">
    <source>
        <dbReference type="ARBA" id="ARBA00022692"/>
    </source>
</evidence>
<evidence type="ECO:0000256" key="3">
    <source>
        <dbReference type="ARBA" id="ARBA00022475"/>
    </source>
</evidence>
<dbReference type="PANTHER" id="PTHR43744">
    <property type="entry name" value="ABC TRANSPORTER PERMEASE PROTEIN MG189-RELATED-RELATED"/>
    <property type="match status" value="1"/>
</dbReference>
<dbReference type="SUPFAM" id="SSF161098">
    <property type="entry name" value="MetI-like"/>
    <property type="match status" value="1"/>
</dbReference>
<dbReference type="InterPro" id="IPR035906">
    <property type="entry name" value="MetI-like_sf"/>
</dbReference>
<evidence type="ECO:0000313" key="10">
    <source>
        <dbReference type="Proteomes" id="UP001231941"/>
    </source>
</evidence>
<dbReference type="Gene3D" id="1.10.3720.10">
    <property type="entry name" value="MetI-like"/>
    <property type="match status" value="1"/>
</dbReference>
<keyword evidence="4 7" id="KW-0812">Transmembrane</keyword>
<feature type="transmembrane region" description="Helical" evidence="7">
    <location>
        <begin position="107"/>
        <end position="129"/>
    </location>
</feature>
<keyword evidence="5 7" id="KW-1133">Transmembrane helix</keyword>
<evidence type="ECO:0000256" key="7">
    <source>
        <dbReference type="RuleBase" id="RU363032"/>
    </source>
</evidence>
<name>A0ABT9IUF9_9BACL</name>
<comment type="caution">
    <text evidence="9">The sequence shown here is derived from an EMBL/GenBank/DDBJ whole genome shotgun (WGS) entry which is preliminary data.</text>
</comment>
<evidence type="ECO:0000256" key="2">
    <source>
        <dbReference type="ARBA" id="ARBA00022448"/>
    </source>
</evidence>
<keyword evidence="6 7" id="KW-0472">Membrane</keyword>
<organism evidence="9 10">
    <name type="scientific">Chengkuizengella axinellae</name>
    <dbReference type="NCBI Taxonomy" id="3064388"/>
    <lineage>
        <taxon>Bacteria</taxon>
        <taxon>Bacillati</taxon>
        <taxon>Bacillota</taxon>
        <taxon>Bacilli</taxon>
        <taxon>Bacillales</taxon>
        <taxon>Paenibacillaceae</taxon>
        <taxon>Chengkuizengella</taxon>
    </lineage>
</organism>
<feature type="transmembrane region" description="Helical" evidence="7">
    <location>
        <begin position="76"/>
        <end position="95"/>
    </location>
</feature>
<feature type="domain" description="ABC transmembrane type-1" evidence="8">
    <location>
        <begin position="72"/>
        <end position="261"/>
    </location>
</feature>
<dbReference type="CDD" id="cd06261">
    <property type="entry name" value="TM_PBP2"/>
    <property type="match status" value="1"/>
</dbReference>
<feature type="transmembrane region" description="Helical" evidence="7">
    <location>
        <begin position="182"/>
        <end position="205"/>
    </location>
</feature>
<evidence type="ECO:0000256" key="1">
    <source>
        <dbReference type="ARBA" id="ARBA00004651"/>
    </source>
</evidence>
<sequence>MRIFNLQKLIITIFMLGVGFLFLFPFFWMVSASLKPEIEVFNFPIQWLPSTWEFVSYNYSQVWIENPFLLYYRNSIIVTVATTITSVTVSCLAAYGFSKIKFKGRDFIFLILLAIYMVPHQATLVPQFIMFRYMNLYDTLTGLVILNSFSVLGTFLLRQAFLGVNNEYLESARMDGAGHFRIFLSIMLPLVRPVVATYAILRFIWTWNDYQNPFIFLRSEHLFTIQLGVQSFGDEFGKYYAIAMAGAVSAILPLLIVFIIGQKHVIAGISSGGVKG</sequence>
<comment type="similarity">
    <text evidence="7">Belongs to the binding-protein-dependent transport system permease family.</text>
</comment>
<evidence type="ECO:0000313" key="9">
    <source>
        <dbReference type="EMBL" id="MDP5272996.1"/>
    </source>
</evidence>
<keyword evidence="10" id="KW-1185">Reference proteome</keyword>
<dbReference type="PROSITE" id="PS50928">
    <property type="entry name" value="ABC_TM1"/>
    <property type="match status" value="1"/>
</dbReference>
<keyword evidence="3" id="KW-1003">Cell membrane</keyword>
<protein>
    <submittedName>
        <fullName evidence="9">Carbohydrate ABC transporter permease</fullName>
    </submittedName>
</protein>
<dbReference type="Pfam" id="PF00528">
    <property type="entry name" value="BPD_transp_1"/>
    <property type="match status" value="1"/>
</dbReference>
<comment type="subcellular location">
    <subcellularLocation>
        <location evidence="1 7">Cell membrane</location>
        <topology evidence="1 7">Multi-pass membrane protein</topology>
    </subcellularLocation>
</comment>
<dbReference type="PANTHER" id="PTHR43744:SF12">
    <property type="entry name" value="ABC TRANSPORTER PERMEASE PROTEIN MG189-RELATED"/>
    <property type="match status" value="1"/>
</dbReference>
<accession>A0ABT9IUF9</accession>
<dbReference type="RefSeq" id="WP_305990291.1">
    <property type="nucleotide sequence ID" value="NZ_JAVAMP010000001.1"/>
</dbReference>
<reference evidence="9 10" key="1">
    <citation type="submission" date="2023-08" db="EMBL/GenBank/DDBJ databases">
        <authorList>
            <person name="Park J.-S."/>
        </authorList>
    </citation>
    <scope>NUCLEOTIDE SEQUENCE [LARGE SCALE GENOMIC DNA]</scope>
    <source>
        <strain evidence="9 10">2205SS18-9</strain>
    </source>
</reference>
<dbReference type="EMBL" id="JAVAMP010000001">
    <property type="protein sequence ID" value="MDP5272996.1"/>
    <property type="molecule type" value="Genomic_DNA"/>
</dbReference>
<evidence type="ECO:0000256" key="6">
    <source>
        <dbReference type="ARBA" id="ARBA00023136"/>
    </source>
</evidence>
<proteinExistence type="inferred from homology"/>
<feature type="transmembrane region" description="Helical" evidence="7">
    <location>
        <begin position="9"/>
        <end position="30"/>
    </location>
</feature>
<keyword evidence="2 7" id="KW-0813">Transport</keyword>
<dbReference type="Proteomes" id="UP001231941">
    <property type="component" value="Unassembled WGS sequence"/>
</dbReference>
<gene>
    <name evidence="9" type="ORF">Q5Y73_02665</name>
</gene>
<evidence type="ECO:0000259" key="8">
    <source>
        <dbReference type="PROSITE" id="PS50928"/>
    </source>
</evidence>
<feature type="transmembrane region" description="Helical" evidence="7">
    <location>
        <begin position="239"/>
        <end position="260"/>
    </location>
</feature>